<evidence type="ECO:0000313" key="4">
    <source>
        <dbReference type="Proteomes" id="UP000272942"/>
    </source>
</evidence>
<organism evidence="5">
    <name type="scientific">Echinostoma caproni</name>
    <dbReference type="NCBI Taxonomy" id="27848"/>
    <lineage>
        <taxon>Eukaryota</taxon>
        <taxon>Metazoa</taxon>
        <taxon>Spiralia</taxon>
        <taxon>Lophotrochozoa</taxon>
        <taxon>Platyhelminthes</taxon>
        <taxon>Trematoda</taxon>
        <taxon>Digenea</taxon>
        <taxon>Plagiorchiida</taxon>
        <taxon>Echinostomata</taxon>
        <taxon>Echinostomatoidea</taxon>
        <taxon>Echinostomatidae</taxon>
        <taxon>Echinostoma</taxon>
    </lineage>
</organism>
<protein>
    <recommendedName>
        <fullName evidence="2">DUF7083 domain-containing protein</fullName>
    </recommendedName>
</protein>
<sequence>METMLQRLSRHPNLAKPVKQSTSMDTVAASITEFVYDPDAGTTFDSGFKGWKDVIRFEFADADDEWKVRLLLRKLGTKENDRYTEIILPKSPREFNFEETIRQLSNTFGEKASLFSIRYHCLKLVQIIRMTI</sequence>
<feature type="domain" description="DUF7083" evidence="2">
    <location>
        <begin position="24"/>
        <end position="111"/>
    </location>
</feature>
<evidence type="ECO:0000259" key="2">
    <source>
        <dbReference type="Pfam" id="PF23309"/>
    </source>
</evidence>
<dbReference type="InterPro" id="IPR055510">
    <property type="entry name" value="DUF7083"/>
</dbReference>
<dbReference type="Proteomes" id="UP000272942">
    <property type="component" value="Unassembled WGS sequence"/>
</dbReference>
<proteinExistence type="predicted"/>
<dbReference type="WBParaSite" id="ECPE_0000337401-mRNA-1">
    <property type="protein sequence ID" value="ECPE_0000337401-mRNA-1"/>
    <property type="gene ID" value="ECPE_0000337401"/>
</dbReference>
<dbReference type="OrthoDB" id="6242354at2759"/>
<dbReference type="Pfam" id="PF23309">
    <property type="entry name" value="DUF7083"/>
    <property type="match status" value="1"/>
</dbReference>
<accession>A0A183A8T6</accession>
<gene>
    <name evidence="3" type="ORF">ECPE_LOCUS3371</name>
</gene>
<name>A0A183A8T6_9TREM</name>
<dbReference type="AlphaFoldDB" id="A0A183A8T6"/>
<keyword evidence="4" id="KW-1185">Reference proteome</keyword>
<dbReference type="EMBL" id="UZAN01040335">
    <property type="protein sequence ID" value="VDP69308.1"/>
    <property type="molecule type" value="Genomic_DNA"/>
</dbReference>
<reference evidence="3 4" key="2">
    <citation type="submission" date="2018-11" db="EMBL/GenBank/DDBJ databases">
        <authorList>
            <consortium name="Pathogen Informatics"/>
        </authorList>
    </citation>
    <scope>NUCLEOTIDE SEQUENCE [LARGE SCALE GENOMIC DNA]</scope>
    <source>
        <strain evidence="3 4">Egypt</strain>
    </source>
</reference>
<reference evidence="5" key="1">
    <citation type="submission" date="2016-06" db="UniProtKB">
        <authorList>
            <consortium name="WormBaseParasite"/>
        </authorList>
    </citation>
    <scope>IDENTIFICATION</scope>
</reference>
<feature type="region of interest" description="Disordered" evidence="1">
    <location>
        <begin position="1"/>
        <end position="20"/>
    </location>
</feature>
<evidence type="ECO:0000256" key="1">
    <source>
        <dbReference type="SAM" id="MobiDB-lite"/>
    </source>
</evidence>
<evidence type="ECO:0000313" key="5">
    <source>
        <dbReference type="WBParaSite" id="ECPE_0000337401-mRNA-1"/>
    </source>
</evidence>
<evidence type="ECO:0000313" key="3">
    <source>
        <dbReference type="EMBL" id="VDP69308.1"/>
    </source>
</evidence>